<dbReference type="Pfam" id="PF01255">
    <property type="entry name" value="Prenyltransf"/>
    <property type="match status" value="1"/>
</dbReference>
<reference evidence="3 4" key="1">
    <citation type="submission" date="2018-11" db="EMBL/GenBank/DDBJ databases">
        <title>Genome sequencing and assembly of Clostridium tagluense strain A121.</title>
        <authorList>
            <person name="Murakami T."/>
            <person name="Segawa T."/>
            <person name="Shcherbakova V.A."/>
            <person name="Mori H."/>
            <person name="Yoshimura Y."/>
        </authorList>
    </citation>
    <scope>NUCLEOTIDE SEQUENCE [LARGE SCALE GENOMIC DNA]</scope>
    <source>
        <strain evidence="3 4">A121</strain>
    </source>
</reference>
<sequence>MRIPDHIGVIPDGNRRWSVDNGLSKDKGYTFGLDPGLSLYKLCKDLGVKEITYYGFTTDNTKRPPLQREAFVKACVDAVKLLSTQDADLLVVGNSDSPMFPKELLPYTTRKTFGKGGIKLNFLVNYGWEWDLSNLHKNKSSKRSNIFNCIKTNDISRVDLIIRWGGRRRLSGFLPLQSIYSDFYVIDDFWPDFKPEHLSTALNWYNKQDVTLGG</sequence>
<comment type="similarity">
    <text evidence="2">Belongs to the UPP synthase family. Z-FPP synthase subfamily.</text>
</comment>
<dbReference type="Proteomes" id="UP000287872">
    <property type="component" value="Unassembled WGS sequence"/>
</dbReference>
<name>A0A401UIN2_9CLOT</name>
<dbReference type="Gene3D" id="3.40.1180.10">
    <property type="entry name" value="Decaprenyl diphosphate synthase-like"/>
    <property type="match status" value="1"/>
</dbReference>
<evidence type="ECO:0000256" key="2">
    <source>
        <dbReference type="ARBA" id="ARBA00038453"/>
    </source>
</evidence>
<dbReference type="InterPro" id="IPR036424">
    <property type="entry name" value="UPP_synth-like_sf"/>
</dbReference>
<gene>
    <name evidence="3" type="ORF">Ctaglu_10170</name>
</gene>
<dbReference type="OrthoDB" id="4191603at2"/>
<keyword evidence="1" id="KW-0808">Transferase</keyword>
<accession>A0A401UIN2</accession>
<dbReference type="CDD" id="cd00475">
    <property type="entry name" value="Cis_IPPS"/>
    <property type="match status" value="1"/>
</dbReference>
<evidence type="ECO:0000313" key="4">
    <source>
        <dbReference type="Proteomes" id="UP000287872"/>
    </source>
</evidence>
<dbReference type="PANTHER" id="PTHR10291">
    <property type="entry name" value="DEHYDRODOLICHYL DIPHOSPHATE SYNTHASE FAMILY MEMBER"/>
    <property type="match status" value="1"/>
</dbReference>
<dbReference type="AlphaFoldDB" id="A0A401UIN2"/>
<keyword evidence="4" id="KW-1185">Reference proteome</keyword>
<dbReference type="PANTHER" id="PTHR10291:SF43">
    <property type="entry name" value="DEHYDRODOLICHYL DIPHOSPHATE SYNTHASE COMPLEX SUBUNIT DHDDS"/>
    <property type="match status" value="1"/>
</dbReference>
<dbReference type="GO" id="GO:0016094">
    <property type="term" value="P:polyprenol biosynthetic process"/>
    <property type="evidence" value="ECO:0007669"/>
    <property type="project" value="TreeGrafter"/>
</dbReference>
<dbReference type="RefSeq" id="WP_124998757.1">
    <property type="nucleotide sequence ID" value="NZ_BHYK01000004.1"/>
</dbReference>
<organism evidence="3 4">
    <name type="scientific">Clostridium tagluense</name>
    <dbReference type="NCBI Taxonomy" id="360422"/>
    <lineage>
        <taxon>Bacteria</taxon>
        <taxon>Bacillati</taxon>
        <taxon>Bacillota</taxon>
        <taxon>Clostridia</taxon>
        <taxon>Eubacteriales</taxon>
        <taxon>Clostridiaceae</taxon>
        <taxon>Clostridium</taxon>
    </lineage>
</organism>
<proteinExistence type="inferred from homology"/>
<comment type="caution">
    <text evidence="3">The sequence shown here is derived from an EMBL/GenBank/DDBJ whole genome shotgun (WGS) entry which is preliminary data.</text>
</comment>
<dbReference type="SUPFAM" id="SSF64005">
    <property type="entry name" value="Undecaprenyl diphosphate synthase"/>
    <property type="match status" value="1"/>
</dbReference>
<dbReference type="InterPro" id="IPR001441">
    <property type="entry name" value="UPP_synth-like"/>
</dbReference>
<dbReference type="EMBL" id="BHYK01000004">
    <property type="protein sequence ID" value="GCD09394.1"/>
    <property type="molecule type" value="Genomic_DNA"/>
</dbReference>
<evidence type="ECO:0000256" key="1">
    <source>
        <dbReference type="ARBA" id="ARBA00022679"/>
    </source>
</evidence>
<evidence type="ECO:0000313" key="3">
    <source>
        <dbReference type="EMBL" id="GCD09394.1"/>
    </source>
</evidence>
<dbReference type="GO" id="GO:0045547">
    <property type="term" value="F:ditrans,polycis-polyprenyl diphosphate synthase [(2E,6E)-farnesyl diphosphate specific] activity"/>
    <property type="evidence" value="ECO:0007669"/>
    <property type="project" value="TreeGrafter"/>
</dbReference>
<protein>
    <submittedName>
        <fullName evidence="3">Dihydroorotate dehydrogenase</fullName>
    </submittedName>
</protein>